<dbReference type="InterPro" id="IPR027417">
    <property type="entry name" value="P-loop_NTPase"/>
</dbReference>
<name>A0A315ZEQ2_SEDFL</name>
<proteinExistence type="predicted"/>
<comment type="caution">
    <text evidence="1">The sequence shown here is derived from an EMBL/GenBank/DDBJ whole genome shotgun (WGS) entry which is preliminary data.</text>
</comment>
<accession>A0A315ZEQ2</accession>
<evidence type="ECO:0000313" key="2">
    <source>
        <dbReference type="Proteomes" id="UP000245535"/>
    </source>
</evidence>
<organism evidence="1 2">
    <name type="scientific">Sediminitomix flava</name>
    <dbReference type="NCBI Taxonomy" id="379075"/>
    <lineage>
        <taxon>Bacteria</taxon>
        <taxon>Pseudomonadati</taxon>
        <taxon>Bacteroidota</taxon>
        <taxon>Cytophagia</taxon>
        <taxon>Cytophagales</taxon>
        <taxon>Flammeovirgaceae</taxon>
        <taxon>Sediminitomix</taxon>
    </lineage>
</organism>
<dbReference type="RefSeq" id="WP_109617751.1">
    <property type="nucleotide sequence ID" value="NZ_QGDO01000002.1"/>
</dbReference>
<dbReference type="Proteomes" id="UP000245535">
    <property type="component" value="Unassembled WGS sequence"/>
</dbReference>
<dbReference type="AlphaFoldDB" id="A0A315ZEQ2"/>
<dbReference type="GO" id="GO:0016740">
    <property type="term" value="F:transferase activity"/>
    <property type="evidence" value="ECO:0007669"/>
    <property type="project" value="UniProtKB-KW"/>
</dbReference>
<dbReference type="Gene3D" id="3.40.50.300">
    <property type="entry name" value="P-loop containing nucleotide triphosphate hydrolases"/>
    <property type="match status" value="1"/>
</dbReference>
<dbReference type="SUPFAM" id="SSF52540">
    <property type="entry name" value="P-loop containing nucleoside triphosphate hydrolases"/>
    <property type="match status" value="1"/>
</dbReference>
<dbReference type="OrthoDB" id="1407035at2"/>
<gene>
    <name evidence="1" type="ORF">BC781_102857</name>
</gene>
<dbReference type="EMBL" id="QGDO01000002">
    <property type="protein sequence ID" value="PWJ43308.1"/>
    <property type="molecule type" value="Genomic_DNA"/>
</dbReference>
<keyword evidence="2" id="KW-1185">Reference proteome</keyword>
<evidence type="ECO:0000313" key="1">
    <source>
        <dbReference type="EMBL" id="PWJ43308.1"/>
    </source>
</evidence>
<keyword evidence="1" id="KW-0808">Transferase</keyword>
<reference evidence="1 2" key="1">
    <citation type="submission" date="2018-03" db="EMBL/GenBank/DDBJ databases">
        <title>Genomic Encyclopedia of Archaeal and Bacterial Type Strains, Phase II (KMG-II): from individual species to whole genera.</title>
        <authorList>
            <person name="Goeker M."/>
        </authorList>
    </citation>
    <scope>NUCLEOTIDE SEQUENCE [LARGE SCALE GENOMIC DNA]</scope>
    <source>
        <strain evidence="1 2">DSM 28229</strain>
    </source>
</reference>
<protein>
    <submittedName>
        <fullName evidence="1">Sulfotransferase family protein</fullName>
    </submittedName>
</protein>
<sequence>MEYTIPKELFTKRDIDLTFMHIHNPKSAGSMFRNILKRNFKDNFGDDLPYVSYKKYDKEDIRSLLYLYPFECFTSHNYSLLSLPFDELNIIGISFVRNPIEKLLSSYFYLKNRSMTSDWHILRNKSLDEVIDFLCANRNFHPFLLDTGQADWILGQETQTIDPFKDYLNNGSFHLFPTERFDEVCVILETLYPTKFKDCSYTKRVNTSEKDLVISEDTLSKINKLPWLRVDNALYEMSNNYLSDLQQKIFSPNEFSTKLEDFRNRCAAQNKDSKDKRGHFNSILRKFLSNKLLTK</sequence>